<evidence type="ECO:0000313" key="2">
    <source>
        <dbReference type="EMBL" id="PSL50710.1"/>
    </source>
</evidence>
<dbReference type="RefSeq" id="WP_106620107.1">
    <property type="nucleotide sequence ID" value="NZ_PYAX01000023.1"/>
</dbReference>
<evidence type="ECO:0008006" key="4">
    <source>
        <dbReference type="Google" id="ProtNLM"/>
    </source>
</evidence>
<proteinExistence type="inferred from homology"/>
<gene>
    <name evidence="2" type="ORF">B0I31_12368</name>
</gene>
<organism evidence="2 3">
    <name type="scientific">Saccharothrix carnea</name>
    <dbReference type="NCBI Taxonomy" id="1280637"/>
    <lineage>
        <taxon>Bacteria</taxon>
        <taxon>Bacillati</taxon>
        <taxon>Actinomycetota</taxon>
        <taxon>Actinomycetes</taxon>
        <taxon>Pseudonocardiales</taxon>
        <taxon>Pseudonocardiaceae</taxon>
        <taxon>Saccharothrix</taxon>
    </lineage>
</organism>
<name>A0A2P8HWV3_SACCR</name>
<dbReference type="OrthoDB" id="33091at2"/>
<dbReference type="AlphaFoldDB" id="A0A2P8HWV3"/>
<sequence>MKVISEQDFYDNPGEVFEAVEAGETFVVTREGEEVLELRLPPPGQRLTTAEVIERLKGLPRVDYAQMRAEVDEFFGVERIDDDPWERSRG</sequence>
<dbReference type="Proteomes" id="UP000241118">
    <property type="component" value="Unassembled WGS sequence"/>
</dbReference>
<evidence type="ECO:0000313" key="3">
    <source>
        <dbReference type="Proteomes" id="UP000241118"/>
    </source>
</evidence>
<evidence type="ECO:0000256" key="1">
    <source>
        <dbReference type="ARBA" id="ARBA00009981"/>
    </source>
</evidence>
<dbReference type="InterPro" id="IPR036165">
    <property type="entry name" value="YefM-like_sf"/>
</dbReference>
<comment type="similarity">
    <text evidence="1">Belongs to the phD/YefM antitoxin family.</text>
</comment>
<comment type="caution">
    <text evidence="2">The sequence shown here is derived from an EMBL/GenBank/DDBJ whole genome shotgun (WGS) entry which is preliminary data.</text>
</comment>
<dbReference type="EMBL" id="PYAX01000023">
    <property type="protein sequence ID" value="PSL50710.1"/>
    <property type="molecule type" value="Genomic_DNA"/>
</dbReference>
<keyword evidence="3" id="KW-1185">Reference proteome</keyword>
<reference evidence="2 3" key="1">
    <citation type="submission" date="2018-03" db="EMBL/GenBank/DDBJ databases">
        <title>Genomic Encyclopedia of Type Strains, Phase III (KMG-III): the genomes of soil and plant-associated and newly described type strains.</title>
        <authorList>
            <person name="Whitman W."/>
        </authorList>
    </citation>
    <scope>NUCLEOTIDE SEQUENCE [LARGE SCALE GENOMIC DNA]</scope>
    <source>
        <strain evidence="2 3">CGMCC 4.7097</strain>
    </source>
</reference>
<protein>
    <recommendedName>
        <fullName evidence="4">Antitoxin</fullName>
    </recommendedName>
</protein>
<accession>A0A2P8HWV3</accession>
<dbReference type="SUPFAM" id="SSF143120">
    <property type="entry name" value="YefM-like"/>
    <property type="match status" value="1"/>
</dbReference>